<evidence type="ECO:0000256" key="2">
    <source>
        <dbReference type="ARBA" id="ARBA00010879"/>
    </source>
</evidence>
<evidence type="ECO:0000256" key="16">
    <source>
        <dbReference type="SAM" id="Phobius"/>
    </source>
</evidence>
<evidence type="ECO:0000256" key="1">
    <source>
        <dbReference type="ARBA" id="ARBA00004479"/>
    </source>
</evidence>
<feature type="disulfide bond" evidence="12">
    <location>
        <begin position="2430"/>
        <end position="2447"/>
    </location>
</feature>
<feature type="domain" description="Reverse transcriptase" evidence="19">
    <location>
        <begin position="1318"/>
        <end position="1558"/>
    </location>
</feature>
<dbReference type="Gene3D" id="3.30.70.270">
    <property type="match status" value="2"/>
</dbReference>
<dbReference type="SUPFAM" id="SSF56672">
    <property type="entry name" value="DNA/RNA polymerases"/>
    <property type="match status" value="2"/>
</dbReference>
<evidence type="ECO:0000256" key="8">
    <source>
        <dbReference type="ARBA" id="ARBA00023157"/>
    </source>
</evidence>
<dbReference type="SMART" id="SM00181">
    <property type="entry name" value="EGF"/>
    <property type="match status" value="17"/>
</dbReference>
<keyword evidence="7 16" id="KW-0472">Membrane</keyword>
<feature type="disulfide bond" evidence="12">
    <location>
        <begin position="808"/>
        <end position="817"/>
    </location>
</feature>
<feature type="domain" description="FAS1" evidence="18">
    <location>
        <begin position="1702"/>
        <end position="1830"/>
    </location>
</feature>
<dbReference type="Gene3D" id="2.30.180.10">
    <property type="entry name" value="FAS1 domain"/>
    <property type="match status" value="7"/>
</dbReference>
<feature type="region of interest" description="Disordered" evidence="15">
    <location>
        <begin position="3550"/>
        <end position="3570"/>
    </location>
</feature>
<dbReference type="PROSITE" id="PS50878">
    <property type="entry name" value="RT_POL"/>
    <property type="match status" value="2"/>
</dbReference>
<dbReference type="GO" id="GO:0003676">
    <property type="term" value="F:nucleic acid binding"/>
    <property type="evidence" value="ECO:0007669"/>
    <property type="project" value="InterPro"/>
</dbReference>
<evidence type="ECO:0000256" key="6">
    <source>
        <dbReference type="ARBA" id="ARBA00022989"/>
    </source>
</evidence>
<evidence type="ECO:0000313" key="22">
    <source>
        <dbReference type="Proteomes" id="UP001274896"/>
    </source>
</evidence>
<dbReference type="InterPro" id="IPR016187">
    <property type="entry name" value="CTDL_fold"/>
</dbReference>
<keyword evidence="11" id="KW-0424">Laminin EGF-like domain</keyword>
<dbReference type="InterPro" id="IPR000538">
    <property type="entry name" value="Link_dom"/>
</dbReference>
<comment type="subcellular location">
    <subcellularLocation>
        <location evidence="1">Membrane</location>
        <topology evidence="1">Single-pass type I membrane protein</topology>
    </subcellularLocation>
</comment>
<feature type="domain" description="FAS1" evidence="18">
    <location>
        <begin position="3314"/>
        <end position="3454"/>
    </location>
</feature>
<dbReference type="CDD" id="cd01650">
    <property type="entry name" value="RT_nLTR_like"/>
    <property type="match status" value="1"/>
</dbReference>
<dbReference type="InterPro" id="IPR036378">
    <property type="entry name" value="FAS1_dom_sf"/>
</dbReference>
<dbReference type="SUPFAM" id="SSF56436">
    <property type="entry name" value="C-type lectin-like"/>
    <property type="match status" value="1"/>
</dbReference>
<evidence type="ECO:0000313" key="21">
    <source>
        <dbReference type="EMBL" id="KAK3512590.1"/>
    </source>
</evidence>
<dbReference type="InterPro" id="IPR009057">
    <property type="entry name" value="Homeodomain-like_sf"/>
</dbReference>
<dbReference type="Gene3D" id="3.30.420.10">
    <property type="entry name" value="Ribonuclease H-like superfamily/Ribonuclease H"/>
    <property type="match status" value="1"/>
</dbReference>
<evidence type="ECO:0000256" key="5">
    <source>
        <dbReference type="ARBA" id="ARBA00022692"/>
    </source>
</evidence>
<evidence type="ECO:0000259" key="20">
    <source>
        <dbReference type="PROSITE" id="PS50963"/>
    </source>
</evidence>
<feature type="domain" description="FAS1" evidence="18">
    <location>
        <begin position="518"/>
        <end position="653"/>
    </location>
</feature>
<feature type="domain" description="EGF-like" evidence="17">
    <location>
        <begin position="2422"/>
        <end position="2461"/>
    </location>
</feature>
<dbReference type="PROSITE" id="PS50026">
    <property type="entry name" value="EGF_3"/>
    <property type="match status" value="11"/>
</dbReference>
<dbReference type="PROSITE" id="PS01248">
    <property type="entry name" value="EGF_LAM_1"/>
    <property type="match status" value="2"/>
</dbReference>
<feature type="domain" description="EGF-like" evidence="17">
    <location>
        <begin position="2546"/>
        <end position="2587"/>
    </location>
</feature>
<name>A0AAE0Q336_9TELE</name>
<evidence type="ECO:0000256" key="14">
    <source>
        <dbReference type="SAM" id="Coils"/>
    </source>
</evidence>
<dbReference type="InterPro" id="IPR024731">
    <property type="entry name" value="NELL2-like_EGF"/>
</dbReference>
<dbReference type="PANTHER" id="PTHR24038">
    <property type="entry name" value="STABILIN"/>
    <property type="match status" value="1"/>
</dbReference>
<dbReference type="InterPro" id="IPR000477">
    <property type="entry name" value="RT_dom"/>
</dbReference>
<dbReference type="SUPFAM" id="SSF82153">
    <property type="entry name" value="FAS1 domain"/>
    <property type="match status" value="7"/>
</dbReference>
<dbReference type="SUPFAM" id="SSF46689">
    <property type="entry name" value="Homeodomain-like"/>
    <property type="match status" value="1"/>
</dbReference>
<dbReference type="PROSITE" id="PS00022">
    <property type="entry name" value="EGF_1"/>
    <property type="match status" value="6"/>
</dbReference>
<feature type="disulfide bond" evidence="12">
    <location>
        <begin position="2426"/>
        <end position="2436"/>
    </location>
</feature>
<feature type="domain" description="FAS1" evidence="18">
    <location>
        <begin position="2728"/>
        <end position="2868"/>
    </location>
</feature>
<evidence type="ECO:0000256" key="10">
    <source>
        <dbReference type="ARBA" id="ARBA00023180"/>
    </source>
</evidence>
<evidence type="ECO:0000259" key="18">
    <source>
        <dbReference type="PROSITE" id="PS50213"/>
    </source>
</evidence>
<evidence type="ECO:0000256" key="11">
    <source>
        <dbReference type="ARBA" id="ARBA00023292"/>
    </source>
</evidence>
<evidence type="ECO:0000256" key="4">
    <source>
        <dbReference type="ARBA" id="ARBA00022536"/>
    </source>
</evidence>
<dbReference type="EC" id="3.1.26.4" evidence="3"/>
<dbReference type="InterPro" id="IPR043502">
    <property type="entry name" value="DNA/RNA_pol_sf"/>
</dbReference>
<dbReference type="InterPro" id="IPR016186">
    <property type="entry name" value="C-type_lectin-like/link_sf"/>
</dbReference>
<feature type="domain" description="EGF-like" evidence="17">
    <location>
        <begin position="3126"/>
        <end position="3168"/>
    </location>
</feature>
<dbReference type="InterPro" id="IPR036691">
    <property type="entry name" value="Endo/exonu/phosph_ase_sf"/>
</dbReference>
<keyword evidence="5 16" id="KW-0812">Transmembrane</keyword>
<dbReference type="Gene3D" id="3.10.100.10">
    <property type="entry name" value="Mannose-Binding Protein A, subunit A"/>
    <property type="match status" value="1"/>
</dbReference>
<dbReference type="GO" id="GO:0016020">
    <property type="term" value="C:membrane"/>
    <property type="evidence" value="ECO:0007669"/>
    <property type="project" value="UniProtKB-SubCell"/>
</dbReference>
<reference evidence="21" key="1">
    <citation type="submission" date="2023-06" db="EMBL/GenBank/DDBJ databases">
        <title>Male Hemibagrus guttatus genome.</title>
        <authorList>
            <person name="Bian C."/>
        </authorList>
    </citation>
    <scope>NUCLEOTIDE SEQUENCE</scope>
    <source>
        <strain evidence="21">Male_cb2023</strain>
        <tissue evidence="21">Muscle</tissue>
    </source>
</reference>
<gene>
    <name evidence="21" type="ORF">QTP70_017211</name>
</gene>
<organism evidence="21 22">
    <name type="scientific">Hemibagrus guttatus</name>
    <dbReference type="NCBI Taxonomy" id="175788"/>
    <lineage>
        <taxon>Eukaryota</taxon>
        <taxon>Metazoa</taxon>
        <taxon>Chordata</taxon>
        <taxon>Craniata</taxon>
        <taxon>Vertebrata</taxon>
        <taxon>Euteleostomi</taxon>
        <taxon>Actinopterygii</taxon>
        <taxon>Neopterygii</taxon>
        <taxon>Teleostei</taxon>
        <taxon>Ostariophysi</taxon>
        <taxon>Siluriformes</taxon>
        <taxon>Bagridae</taxon>
        <taxon>Hemibagrus</taxon>
    </lineage>
</organism>
<dbReference type="PROSITE" id="PS50963">
    <property type="entry name" value="LINK_2"/>
    <property type="match status" value="1"/>
</dbReference>
<feature type="domain" description="EGF-like" evidence="17">
    <location>
        <begin position="1607"/>
        <end position="1649"/>
    </location>
</feature>
<feature type="domain" description="FAS1" evidence="18">
    <location>
        <begin position="1841"/>
        <end position="1969"/>
    </location>
</feature>
<keyword evidence="9" id="KW-0675">Receptor</keyword>
<sequence length="3570" mass="400781">MSECVVSDFSATRCKLVSTCWSCLAALAPVRKSFSPSDAVPASTGLCVHHVLASQGKCVTGMVPAWTVNQGMAHVCVRRATLGLHVKNALMRRPTVSAAAQYITFALVCDCVHGECNSGPDGDGQCYCQPPYSGPKCDQVTSSCSDCSPYSYCKGEGASAKCECLPSFSKVGLFCVVHNIIQRFRESGTISVRKGQGRKTILDARDLRALRRHCITYRNATVMEITTRAQEYFQKTLSVNTIHRAIRRCRLKLYRSKKKPYLNMIQKCRCFLWAKAHLKWTVAKWKTVLWSDESKFEVLFGKLGRHVIRTKEDKDNPSCYQRSVQKPASLMVWGCMSACGMGSLHIWKGTINAERCVCNAGQISDGWRCYGDIMERVLELDREGSQAGNLTGSIALFERGCNLILSKHGPFTAFIPMDTSQISIGKLNQARGAEAICKHHLILGQRLYKDLEGQDLWTYGGELMRFKPNKKFISKSDPDTLFTIIQSDIPASNGIIHIVDKVFTFSTVDTYDSAEFSSKTIGDILAEDARFNRFVSLLDNCGAPMPLQGPGPLTLFVPTNKAVDRSRDGSIIYMLNNAKHKLQELLRHHMFSQAAVTVDQLASMTEIQSMANQVITINVTGDGRVLLTEKGILLDVKDIVASNGIIHMIDGLLVPPSIVPIMPNRCDVNETTIIMSPCVMCKFISESQCPPGSEEQVYYMLWKRYSASITNVLYYIVVQHLSIFCIYQHLIPQTGQFHNCDPLPDPRWSEFVSVRGCAKYCKAKRTRAECCKGFFGLNCKPCIGGFQHPCYDKGSCSDGIYGDGSCKCHPGFMGIGCHICSNPKKHGENCDEGKGRELDDMMERRKVDILCVQETRWKGKKACSIGAGFKLFYYGVDSKRNGVGVVLKEEFVRNVLEVKRVSDRVMSLKLEIEGVMLNVVSGYAPQVGCELEEKERFWSELDEVIESIPTGERVVIGADFNGHVGEGNRGDEEVMGKFGVKERNLEGRMVVDFAKGMDMAVVNTYFQKREEHRVTYKSGGRRTQVDYIPCRRGNLKEISDCKVVVGESVARQHRMVVCRMTLMVCKKKRSEIEKKTKWWKLKKEECCEEFRQKLRQALGGQVVLPDDWETTAEVIRVTGRKVLGVSSGRRKEDKETWWWNEEVQDSIQRKRLAKKKWDMDRTEENRQEYKELQRRVKREVSKTKQEAYDELYTRLDTREGQKDLYRLARQRDRDGKDVQQVRVIKDRDGRVLTSEESVQRRWKEYFEELMNEENEREKRVEVVNSVEQKVDKIRKDEVRKALKRMKSGKAVGPDNILVEVWKCLGEAAVEFLTSLFKKVLESGKMPEEWRRSVLVPIFKNKDEVQSCSNYRVIKLMSHTMKLWERVVEARLRKVVEICEQQYGFMPRKSTTDAIFALRILMKERDLEKAYDRVPREELWYCMRKSGVAEKYVRVVQDMYERSRTVVRCAVGQTEEFKVVVGLHQGSALSPFLFAIVMDQLSEEVRQESPCTMMFADGIVICSESREQVEENLERWRFALERRGMKVSRNCRCVHGVCDNRPGSQGVCRRNSCLSGYTGEFCDLTATLCDSDGASEHCHVHAYCTRTDGLNTCVCNPGYDGDGYACTEANLCLKPDRGGCHINAQCVYAGPGNVSCVCNEGWTGDGVVCVEINNCLTENRGGCHKQAECTYTGPGQSECACKKGFTGDGIMCQIVNPCLTDNGGCHYMELEGNSDFYTFNRYLQRHPVISAGSNVTALVPSQTAFKNLTDSEQLFWTDFYRLPYLLQAHFLDGIYTYDDLRKQVNKTVQTKSKTKWEITIKNGELMIDNAEILVPDLQATNGFIHIINTVLKPPISDIPPPPPDLMEVLNKTPSFSLFREAALLYNLTESIRTRDFTVFVPSDSAVKEYLEKTNSTRLDENTVKYHVIIKEQLFPEHLTDGTLKNTLLGNEYQIMVHLNSENKTLINDVALDGNFTEIKRGVIISISRVLVIHKNYCSKDIFMKSFGRCGACNSAPKCTFDSQPVKDAFPLNMKPNCKYRTKVGKRRKSVQGCMIDCIRKIKDHSCCPGYFGRDCFKCPGKVDNWCSNNGKCQDGLWGNGECLCNEGFHGTACEMCEPGRYGKDCKSDLGKAYDRVPREELWYCMRKSGVAEKYIRVVQDMYERSRTVVRCAVGQTEEFKVEVGMHQGSTLSPFLFAIVMDQLSEEVRQESHWTMMFADDIVICSESREQVEENLERWRFALERRGMKVSRSKTEYMCVNEREGSGTVRLQGEEVKKVQEFKYLGSTVQSNGECGKEVKKRVQAGWNGWRKVSGVLCDRKISARIKGKVYRTVVRPAMLYGLETVSLRKRQESELEVAELKMLRFSLGVTRLDRIRNKYIRGTAHVGRLGDKVRESRLRWFGHVQRREKCYCEHGKCLDGIDGNGRCICYKGWKGVNCSVEIVNDECGGICDQNANCFSPSSGVKPACVCAAGYRGNGTFCQETDLCAVNNGGCSEHAICTKISPGERSCTCKKDYTGDGTVCLEMDPCLVNNGGCSENTDCIKTGPNTAACVCKSGYASKRNFCLPINLCLKDNGGCSPNAMCQYLGPGERNCTCRYGYKGNGIECMGTVSRELLHKQAANWFRRNLAQSRVRDLYSRGPFTVFVPHTDHIENYSIALWEFKKRVPDLLRYHIVGCEEVSESQLKSITRLVAASGHVLNFSVRDGAVYINGDTKIVHSDYECSNGVIHFIDKVLIPYELKNESKAVEDNWNVTNAAEAYGYTMFSKLLQKANLMDMVEHKAFQPFTMFWPTDKAFNSLPQEQKNWLYSEDHLDKLQAFLKFHIIRDQRTVAIALPTEKTVRSMYGAMLTFSCSQDLTGDILINGNDAKIVERHLEFYSGMAHGIDKVLEPPNIGAHCDDFSAIEIKGRCGSCLFPPFCPYGTVYTNKTNVCSRPWSPYRRHYFYDDFDLPGPYNFKPFGCNRMCSKMSWVSKCCKNHYGRNCQVCPGGLESPCGEHGDCDDGRFGTGTCKCHKGFNGTACELCEKNHYGSNCTACTCTSNGKCDDGIDGDGSCFCQEGWTGLMCESKIGEKPVCSPECHSKAVCLPENQCQCEPPYEGNGYNCTAPDLCSEYNGGCHEQADCTQSEINVRCTCKSGYNGDGNDCSPINPCVEQTNGGCSDFANCIFIGPNERRCECLQGYVGNGVQCFEKVVPPVDRCLENNGDCHAKAICKDLHFHTKTAGVFHMRSPAGKYMMNYSTAEEACKAEGATLATLNQLSDAQQMGMHLCVAGWIDGKKVGYPIRFPSVKCGDNQVGVIQYNDPVVSAPYDAYCYRIRDVTCECGPGYVGDGEFCSGNLASVLATHSNFSIFYSLLVKYSETAEEGKKLLDFLSTSSSNITLFVPHNAGFSANETPSLRDMEYHVSSNNSLHYYEDLKHNTAIPSWLGYNLKVIIATDNQSQAEDPPPVKLVNKRTILIWDIPASNGLIHIIDGPIKAPPVVVTPPTPSTVHSKSSAPTVTAILIVICIGGVIAGVAYYFLKHKNDAFSFQYFKASNDDEDGTSTKTSANPAIMSIPNPLYSGYRAFAEPFGEGEQCESPASVEANTPNLLD</sequence>
<dbReference type="CDD" id="cd09076">
    <property type="entry name" value="L1-EN"/>
    <property type="match status" value="1"/>
</dbReference>
<comment type="similarity">
    <text evidence="2">Belongs to the beta type-B retroviral polymerase family. HERV class-II K(HML-2) pol subfamily.</text>
</comment>
<feature type="domain" description="EGF-like" evidence="17">
    <location>
        <begin position="3085"/>
        <end position="3125"/>
    </location>
</feature>
<dbReference type="InterPro" id="IPR043128">
    <property type="entry name" value="Rev_trsase/Diguanyl_cyclase"/>
</dbReference>
<evidence type="ECO:0000259" key="17">
    <source>
        <dbReference type="PROSITE" id="PS50026"/>
    </source>
</evidence>
<dbReference type="SMART" id="SM00554">
    <property type="entry name" value="FAS1"/>
    <property type="match status" value="7"/>
</dbReference>
<dbReference type="GO" id="GO:0005540">
    <property type="term" value="F:hyaluronic acid binding"/>
    <property type="evidence" value="ECO:0007669"/>
    <property type="project" value="InterPro"/>
</dbReference>
<feature type="transmembrane region" description="Helical" evidence="16">
    <location>
        <begin position="3478"/>
        <end position="3499"/>
    </location>
</feature>
<comment type="caution">
    <text evidence="21">The sequence shown here is derived from an EMBL/GenBank/DDBJ whole genome shotgun (WGS) entry which is preliminary data.</text>
</comment>
<dbReference type="GO" id="GO:0004523">
    <property type="term" value="F:RNA-DNA hybrid ribonuclease activity"/>
    <property type="evidence" value="ECO:0007669"/>
    <property type="project" value="UniProtKB-EC"/>
</dbReference>
<dbReference type="Pfam" id="PF12947">
    <property type="entry name" value="EGF_3"/>
    <property type="match status" value="6"/>
</dbReference>
<dbReference type="PROSITE" id="PS50213">
    <property type="entry name" value="FAS1"/>
    <property type="match status" value="7"/>
</dbReference>
<feature type="domain" description="Reverse transcriptase" evidence="19">
    <location>
        <begin position="2006"/>
        <end position="2267"/>
    </location>
</feature>
<dbReference type="PANTHER" id="PTHR24038:SF8">
    <property type="entry name" value="STABILIN-1"/>
    <property type="match status" value="1"/>
</dbReference>
<feature type="coiled-coil region" evidence="14">
    <location>
        <begin position="1152"/>
        <end position="1186"/>
    </location>
</feature>
<evidence type="ECO:0000256" key="15">
    <source>
        <dbReference type="SAM" id="MobiDB-lite"/>
    </source>
</evidence>
<protein>
    <recommendedName>
        <fullName evidence="3">ribonuclease H</fullName>
        <ecNumber evidence="3">3.1.26.4</ecNumber>
    </recommendedName>
</protein>
<dbReference type="InterPro" id="IPR000742">
    <property type="entry name" value="EGF"/>
</dbReference>
<dbReference type="InterPro" id="IPR036397">
    <property type="entry name" value="RNaseH_sf"/>
</dbReference>
<dbReference type="Gene3D" id="2.10.25.10">
    <property type="entry name" value="Laminin"/>
    <property type="match status" value="7"/>
</dbReference>
<dbReference type="FunFam" id="2.30.180.10:FF:000005">
    <property type="entry name" value="Stabilin 2"/>
    <property type="match status" value="2"/>
</dbReference>
<accession>A0AAE0Q336</accession>
<keyword evidence="10" id="KW-0325">Glycoprotein</keyword>
<keyword evidence="22" id="KW-1185">Reference proteome</keyword>
<feature type="disulfide bond" evidence="12">
    <location>
        <begin position="2083"/>
        <end position="2092"/>
    </location>
</feature>
<dbReference type="InterPro" id="IPR002049">
    <property type="entry name" value="LE_dom"/>
</dbReference>
<dbReference type="PROSITE" id="PS01241">
    <property type="entry name" value="LINK_1"/>
    <property type="match status" value="1"/>
</dbReference>
<keyword evidence="6 16" id="KW-1133">Transmembrane helix</keyword>
<feature type="disulfide bond" evidence="12">
    <location>
        <begin position="3035"/>
        <end position="3044"/>
    </location>
</feature>
<dbReference type="InterPro" id="IPR000782">
    <property type="entry name" value="FAS1_domain"/>
</dbReference>
<dbReference type="Pfam" id="PF00078">
    <property type="entry name" value="RVT_1"/>
    <property type="match status" value="2"/>
</dbReference>
<dbReference type="Gene3D" id="3.60.10.10">
    <property type="entry name" value="Endonuclease/exonuclease/phosphatase"/>
    <property type="match status" value="1"/>
</dbReference>
<dbReference type="GO" id="GO:0007155">
    <property type="term" value="P:cell adhesion"/>
    <property type="evidence" value="ECO:0007669"/>
    <property type="project" value="InterPro"/>
</dbReference>
<dbReference type="SUPFAM" id="SSF56219">
    <property type="entry name" value="DNase I-like"/>
    <property type="match status" value="1"/>
</dbReference>
<feature type="domain" description="EGF-like" evidence="17">
    <location>
        <begin position="778"/>
        <end position="818"/>
    </location>
</feature>
<feature type="domain" description="EGF-like" evidence="17">
    <location>
        <begin position="2061"/>
        <end position="2093"/>
    </location>
</feature>
<dbReference type="SUPFAM" id="SSF57196">
    <property type="entry name" value="EGF/Laminin"/>
    <property type="match status" value="1"/>
</dbReference>
<dbReference type="Proteomes" id="UP001274896">
    <property type="component" value="Unassembled WGS sequence"/>
</dbReference>
<proteinExistence type="inferred from homology"/>
<feature type="domain" description="FAS1" evidence="18">
    <location>
        <begin position="2587"/>
        <end position="2714"/>
    </location>
</feature>
<evidence type="ECO:0000259" key="19">
    <source>
        <dbReference type="PROSITE" id="PS50878"/>
    </source>
</evidence>
<dbReference type="EMBL" id="JAUCMX010000023">
    <property type="protein sequence ID" value="KAK3512590.1"/>
    <property type="molecule type" value="Genomic_DNA"/>
</dbReference>
<comment type="caution">
    <text evidence="12">Lacks conserved residue(s) required for the propagation of feature annotation.</text>
</comment>
<evidence type="ECO:0000256" key="7">
    <source>
        <dbReference type="ARBA" id="ARBA00023136"/>
    </source>
</evidence>
<dbReference type="GO" id="GO:0006259">
    <property type="term" value="P:DNA metabolic process"/>
    <property type="evidence" value="ECO:0007669"/>
    <property type="project" value="UniProtKB-ARBA"/>
</dbReference>
<evidence type="ECO:0000256" key="3">
    <source>
        <dbReference type="ARBA" id="ARBA00012180"/>
    </source>
</evidence>
<feature type="domain" description="EGF-like" evidence="17">
    <location>
        <begin position="2462"/>
        <end position="2503"/>
    </location>
</feature>
<feature type="domain" description="FAS1" evidence="18">
    <location>
        <begin position="374"/>
        <end position="503"/>
    </location>
</feature>
<feature type="disulfide bond" evidence="12">
    <location>
        <begin position="2991"/>
        <end position="3000"/>
    </location>
</feature>
<dbReference type="FunFam" id="3.10.100.10:FF:000001">
    <property type="entry name" value="Hyaluronan proteoglycan link protein 1"/>
    <property type="match status" value="1"/>
</dbReference>
<evidence type="ECO:0000256" key="9">
    <source>
        <dbReference type="ARBA" id="ARBA00023170"/>
    </source>
</evidence>
<keyword evidence="4 12" id="KW-0245">EGF-like domain</keyword>
<dbReference type="FunFam" id="2.30.180.10:FF:000014">
    <property type="entry name" value="Stabilin 1"/>
    <property type="match status" value="1"/>
</dbReference>
<dbReference type="PROSITE" id="PS01186">
    <property type="entry name" value="EGF_2"/>
    <property type="match status" value="12"/>
</dbReference>
<evidence type="ECO:0000256" key="13">
    <source>
        <dbReference type="PROSITE-ProRule" id="PRU00323"/>
    </source>
</evidence>
<feature type="domain" description="EGF-like" evidence="17">
    <location>
        <begin position="1650"/>
        <end position="1692"/>
    </location>
</feature>
<keyword evidence="8 12" id="KW-1015">Disulfide bond</keyword>
<feature type="domain" description="EGF-like" evidence="17">
    <location>
        <begin position="2961"/>
        <end position="3001"/>
    </location>
</feature>
<evidence type="ECO:0000256" key="12">
    <source>
        <dbReference type="PROSITE-ProRule" id="PRU00076"/>
    </source>
</evidence>
<dbReference type="SMART" id="SM00445">
    <property type="entry name" value="LINK"/>
    <property type="match status" value="1"/>
</dbReference>
<feature type="domain" description="Link" evidence="20">
    <location>
        <begin position="3202"/>
        <end position="3294"/>
    </location>
</feature>
<dbReference type="FunFam" id="2.10.25.10:FF:000040">
    <property type="entry name" value="Stabilin 2"/>
    <property type="match status" value="5"/>
</dbReference>
<dbReference type="Pfam" id="PF02469">
    <property type="entry name" value="Fasciclin"/>
    <property type="match status" value="7"/>
</dbReference>
<keyword evidence="14" id="KW-0175">Coiled coil</keyword>
<feature type="disulfide bond" evidence="13">
    <location>
        <begin position="3248"/>
        <end position="3269"/>
    </location>
</feature>
<dbReference type="Pfam" id="PF00193">
    <property type="entry name" value="Xlink"/>
    <property type="match status" value="1"/>
</dbReference>
<feature type="domain" description="EGF-like" evidence="17">
    <location>
        <begin position="3008"/>
        <end position="3045"/>
    </location>
</feature>